<name>A0ABQ5M8J3_9FIRM</name>
<keyword evidence="1" id="KW-0560">Oxidoreductase</keyword>
<protein>
    <recommendedName>
        <fullName evidence="2">Pyruvate/ketoisovalerate oxidoreductase catalytic domain-containing protein</fullName>
    </recommendedName>
</protein>
<evidence type="ECO:0000313" key="4">
    <source>
        <dbReference type="Proteomes" id="UP001419084"/>
    </source>
</evidence>
<dbReference type="Proteomes" id="UP001419084">
    <property type="component" value="Unassembled WGS sequence"/>
</dbReference>
<accession>A0ABQ5M8J3</accession>
<dbReference type="Gene3D" id="3.40.920.10">
    <property type="entry name" value="Pyruvate-ferredoxin oxidoreductase, PFOR, domain III"/>
    <property type="match status" value="1"/>
</dbReference>
<feature type="domain" description="Pyruvate/ketoisovalerate oxidoreductase catalytic" evidence="2">
    <location>
        <begin position="10"/>
        <end position="177"/>
    </location>
</feature>
<dbReference type="InterPro" id="IPR019752">
    <property type="entry name" value="Pyrv/ketoisovalerate_OxRed_cat"/>
</dbReference>
<dbReference type="InterPro" id="IPR052198">
    <property type="entry name" value="IorB_Oxidoreductase"/>
</dbReference>
<evidence type="ECO:0000259" key="2">
    <source>
        <dbReference type="Pfam" id="PF01558"/>
    </source>
</evidence>
<dbReference type="RefSeq" id="WP_346065677.1">
    <property type="nucleotide sequence ID" value="NZ_BRPJ01000063.1"/>
</dbReference>
<keyword evidence="4" id="KW-1185">Reference proteome</keyword>
<reference evidence="3 4" key="1">
    <citation type="journal article" date="2024" name="Int. J. Syst. Evol. Microbiol.">
        <title>Lacrimispora brassicae sp. nov. isolated from fermented cabbage, and proposal of Clostridium indicum Gundawar et al. 2019 and Clostridium methoxybenzovorans Mechichi et al. 1999 as heterotypic synonyms of Lacrimispora amygdalina (Parshina et al. 2003) Haas and Blanchard 2020 and Lacrimispora indolis (McClung and McCoy 1957) Haas and Blanchard 2020, respectively.</title>
        <authorList>
            <person name="Kobayashi H."/>
            <person name="Tanizawa Y."/>
            <person name="Sakamoto M."/>
            <person name="Ohkuma M."/>
            <person name="Tohno M."/>
        </authorList>
    </citation>
    <scope>NUCLEOTIDE SEQUENCE [LARGE SCALE GENOMIC DNA]</scope>
    <source>
        <strain evidence="3 4">DSM 12857</strain>
    </source>
</reference>
<gene>
    <name evidence="3" type="ORF">LAD12857_32010</name>
</gene>
<evidence type="ECO:0000313" key="3">
    <source>
        <dbReference type="EMBL" id="GLB31278.1"/>
    </source>
</evidence>
<comment type="caution">
    <text evidence="3">The sequence shown here is derived from an EMBL/GenBank/DDBJ whole genome shotgun (WGS) entry which is preliminary data.</text>
</comment>
<dbReference type="EMBL" id="BRPJ01000063">
    <property type="protein sequence ID" value="GLB31278.1"/>
    <property type="molecule type" value="Genomic_DNA"/>
</dbReference>
<dbReference type="Pfam" id="PF01558">
    <property type="entry name" value="POR"/>
    <property type="match status" value="1"/>
</dbReference>
<dbReference type="PANTHER" id="PTHR43854">
    <property type="entry name" value="INDOLEPYRUVATE OXIDOREDUCTASE SUBUNIT IORB"/>
    <property type="match status" value="1"/>
</dbReference>
<dbReference type="SUPFAM" id="SSF53323">
    <property type="entry name" value="Pyruvate-ferredoxin oxidoreductase, PFOR, domain III"/>
    <property type="match status" value="1"/>
</dbReference>
<evidence type="ECO:0000256" key="1">
    <source>
        <dbReference type="ARBA" id="ARBA00023002"/>
    </source>
</evidence>
<proteinExistence type="predicted"/>
<dbReference type="InterPro" id="IPR002869">
    <property type="entry name" value="Pyrv_flavodox_OxRed_cen"/>
</dbReference>
<organism evidence="3 4">
    <name type="scientific">Lacrimispora amygdalina</name>
    <dbReference type="NCBI Taxonomy" id="253257"/>
    <lineage>
        <taxon>Bacteria</taxon>
        <taxon>Bacillati</taxon>
        <taxon>Bacillota</taxon>
        <taxon>Clostridia</taxon>
        <taxon>Lachnospirales</taxon>
        <taxon>Lachnospiraceae</taxon>
        <taxon>Lacrimispora</taxon>
    </lineage>
</organism>
<dbReference type="PANTHER" id="PTHR43854:SF1">
    <property type="entry name" value="INDOLEPYRUVATE OXIDOREDUCTASE SUBUNIT IORB"/>
    <property type="match status" value="1"/>
</dbReference>
<sequence>MNEFIIAGTGGQGVITCSRLILETAMEKGLEVRSAETIGMAQRGGSVMSHVRIGEQIHSPFIPVGKADEVIAMDLAEAVRNQRYLKRSGIAQAPDDSERAALLSENRIRSDINLNCYDLENQWKKNGIKRNTNIIMLGIVFSGGRHLISEKDIEKILIKRYSGEIRKKMLEALALGAELSRKGKRIT</sequence>